<proteinExistence type="predicted"/>
<evidence type="ECO:0000313" key="2">
    <source>
        <dbReference type="Proteomes" id="UP000000212"/>
    </source>
</evidence>
<reference evidence="2" key="1">
    <citation type="journal article" date="2013" name="Genome Announc.">
        <title>Complete Chromosome Sequence of Carnobacterium maltaromaticum LMA 28.</title>
        <authorList>
            <person name="Cailliez-Grimal C."/>
            <person name="Chaillou S."/>
            <person name="Anba-Mondoloni J."/>
            <person name="Loux V."/>
            <person name="Afzal M.I."/>
            <person name="Rahman A."/>
            <person name="Kergourlay G."/>
            <person name="Champomier-Verges M.C."/>
            <person name="Zagorec M."/>
            <person name="Dalgaard P."/>
            <person name="Leisner J.J."/>
            <person name="Prevost H."/>
            <person name="Revol-Junelles A.M."/>
            <person name="Borges F."/>
        </authorList>
    </citation>
    <scope>NUCLEOTIDE SEQUENCE</scope>
    <source>
        <strain evidence="2">LMA28</strain>
    </source>
</reference>
<sequence>MVRECFFRLVLLSQSFGKKINSQKSKEPLFLEFPIFLPGLTSSTNFLFRLVLLSQSYMAQ</sequence>
<evidence type="ECO:0000313" key="1">
    <source>
        <dbReference type="EMBL" id="CCO12998.2"/>
    </source>
</evidence>
<dbReference type="KEGG" id="cml:BN424_3592"/>
<dbReference type="EMBL" id="HE999757">
    <property type="protein sequence ID" value="CCO12998.2"/>
    <property type="molecule type" value="Genomic_DNA"/>
</dbReference>
<organism evidence="1 2">
    <name type="scientific">Carnobacterium maltaromaticum LMA28</name>
    <dbReference type="NCBI Taxonomy" id="1234679"/>
    <lineage>
        <taxon>Bacteria</taxon>
        <taxon>Bacillati</taxon>
        <taxon>Bacillota</taxon>
        <taxon>Bacilli</taxon>
        <taxon>Lactobacillales</taxon>
        <taxon>Carnobacteriaceae</taxon>
        <taxon>Carnobacterium</taxon>
    </lineage>
</organism>
<dbReference type="AlphaFoldDB" id="K8EM66"/>
<name>K8EM66_CARML</name>
<accession>K8EM66</accession>
<dbReference type="HOGENOM" id="CLU_2932767_0_0_9"/>
<dbReference type="STRING" id="1234679.BN424_3592"/>
<protein>
    <submittedName>
        <fullName evidence="1">Uncharacterized protein</fullName>
    </submittedName>
</protein>
<dbReference type="eggNOG" id="COG1211">
    <property type="taxonomic scope" value="Bacteria"/>
</dbReference>
<dbReference type="Proteomes" id="UP000000212">
    <property type="component" value="Chromosome"/>
</dbReference>
<keyword evidence="2" id="KW-1185">Reference proteome</keyword>
<gene>
    <name evidence="1" type="ORF">BN424_3592</name>
</gene>